<protein>
    <submittedName>
        <fullName evidence="1">Uncharacterized protein</fullName>
    </submittedName>
</protein>
<accession>A0A6J4REU1</accession>
<gene>
    <name evidence="1" type="ORF">AVDCRST_MAG30-93</name>
</gene>
<name>A0A6J4REU1_9ACTN</name>
<sequence>GGLARLAASSSLATSHALGPDLARAVRALA</sequence>
<reference evidence="1" key="1">
    <citation type="submission" date="2020-02" db="EMBL/GenBank/DDBJ databases">
        <authorList>
            <person name="Meier V. D."/>
        </authorList>
    </citation>
    <scope>NUCLEOTIDE SEQUENCE</scope>
    <source>
        <strain evidence="1">AVDCRST_MAG30</strain>
    </source>
</reference>
<dbReference type="AlphaFoldDB" id="A0A6J4REU1"/>
<organism evidence="1">
    <name type="scientific">uncultured Solirubrobacteraceae bacterium</name>
    <dbReference type="NCBI Taxonomy" id="1162706"/>
    <lineage>
        <taxon>Bacteria</taxon>
        <taxon>Bacillati</taxon>
        <taxon>Actinomycetota</taxon>
        <taxon>Thermoleophilia</taxon>
        <taxon>Solirubrobacterales</taxon>
        <taxon>Solirubrobacteraceae</taxon>
        <taxon>environmental samples</taxon>
    </lineage>
</organism>
<feature type="non-terminal residue" evidence="1">
    <location>
        <position position="1"/>
    </location>
</feature>
<evidence type="ECO:0000313" key="1">
    <source>
        <dbReference type="EMBL" id="CAA9470819.1"/>
    </source>
</evidence>
<dbReference type="EMBL" id="CADCVS010000017">
    <property type="protein sequence ID" value="CAA9470819.1"/>
    <property type="molecule type" value="Genomic_DNA"/>
</dbReference>
<proteinExistence type="predicted"/>